<dbReference type="EMBL" id="KN838595">
    <property type="protein sequence ID" value="KIK02268.1"/>
    <property type="molecule type" value="Genomic_DNA"/>
</dbReference>
<feature type="compositionally biased region" description="Polar residues" evidence="8">
    <location>
        <begin position="1"/>
        <end position="10"/>
    </location>
</feature>
<feature type="compositionally biased region" description="Polar residues" evidence="8">
    <location>
        <begin position="329"/>
        <end position="340"/>
    </location>
</feature>
<keyword evidence="4 7" id="KW-0863">Zinc-finger</keyword>
<dbReference type="PROSITE" id="PS00028">
    <property type="entry name" value="ZINC_FINGER_C2H2_1"/>
    <property type="match status" value="1"/>
</dbReference>
<dbReference type="GO" id="GO:0000978">
    <property type="term" value="F:RNA polymerase II cis-regulatory region sequence-specific DNA binding"/>
    <property type="evidence" value="ECO:0007669"/>
    <property type="project" value="InterPro"/>
</dbReference>
<keyword evidence="6" id="KW-0539">Nucleus</keyword>
<feature type="region of interest" description="Disordered" evidence="8">
    <location>
        <begin position="329"/>
        <end position="359"/>
    </location>
</feature>
<dbReference type="GO" id="GO:0000981">
    <property type="term" value="F:DNA-binding transcription factor activity, RNA polymerase II-specific"/>
    <property type="evidence" value="ECO:0007669"/>
    <property type="project" value="InterPro"/>
</dbReference>
<dbReference type="STRING" id="1095629.A0A0C9Y2E6"/>
<feature type="region of interest" description="Disordered" evidence="8">
    <location>
        <begin position="221"/>
        <end position="274"/>
    </location>
</feature>
<sequence length="387" mass="42057">MVRADSTANDLQPDDKKETTSKKKKAAQKKKDVTTGIWPCKINGCNKQFAREADLKRHQRTTKLHSMPGFACPQCDATFTRTDAQRRHQKSRHNGVVIESPGQEKTDGTEEASSSNQSRSRSGTPSRKGKEKATCIPVETHQGTPNVGGPSSYYRSHTATMTYVPPQPRYSPIGLPTSSARTTPNWVYPHNAPSLLVPMTYSYPPPQNVYYTPSPHYRTNGSYPPLPSSSAHPATTNNISASSSNGSPISPETSSPDPMSTSNSSCSSNLSTMEHCLSPTPQLTAEEVEMAMQAVIKLHAEAEKASQRQSELELDGSRSLFGTRVGSQSLENTDRTSGLNDLNGLHGYGPPLDRPEPMEHILTEDGEPMLNPAELLTQESLASPPPS</sequence>
<evidence type="ECO:0000313" key="10">
    <source>
        <dbReference type="EMBL" id="KIK02268.1"/>
    </source>
</evidence>
<dbReference type="InterPro" id="IPR036236">
    <property type="entry name" value="Znf_C2H2_sf"/>
</dbReference>
<evidence type="ECO:0000256" key="8">
    <source>
        <dbReference type="SAM" id="MobiDB-lite"/>
    </source>
</evidence>
<proteinExistence type="predicted"/>
<reference evidence="10 11" key="1">
    <citation type="submission" date="2014-04" db="EMBL/GenBank/DDBJ databases">
        <authorList>
            <consortium name="DOE Joint Genome Institute"/>
            <person name="Kuo A."/>
            <person name="Kohler A."/>
            <person name="Nagy L.G."/>
            <person name="Floudas D."/>
            <person name="Copeland A."/>
            <person name="Barry K.W."/>
            <person name="Cichocki N."/>
            <person name="Veneault-Fourrey C."/>
            <person name="LaButti K."/>
            <person name="Lindquist E.A."/>
            <person name="Lipzen A."/>
            <person name="Lundell T."/>
            <person name="Morin E."/>
            <person name="Murat C."/>
            <person name="Sun H."/>
            <person name="Tunlid A."/>
            <person name="Henrissat B."/>
            <person name="Grigoriev I.V."/>
            <person name="Hibbett D.S."/>
            <person name="Martin F."/>
            <person name="Nordberg H.P."/>
            <person name="Cantor M.N."/>
            <person name="Hua S.X."/>
        </authorList>
    </citation>
    <scope>NUCLEOTIDE SEQUENCE [LARGE SCALE GENOMIC DNA]</scope>
    <source>
        <strain evidence="10 11">LaAM-08-1</strain>
    </source>
</reference>
<feature type="domain" description="C2H2-type" evidence="9">
    <location>
        <begin position="38"/>
        <end position="66"/>
    </location>
</feature>
<feature type="compositionally biased region" description="Low complexity" evidence="8">
    <location>
        <begin position="113"/>
        <end position="122"/>
    </location>
</feature>
<feature type="compositionally biased region" description="Polar residues" evidence="8">
    <location>
        <begin position="221"/>
        <end position="232"/>
    </location>
</feature>
<dbReference type="HOGENOM" id="CLU_045855_0_0_1"/>
<feature type="region of interest" description="Disordered" evidence="8">
    <location>
        <begin position="83"/>
        <end position="153"/>
    </location>
</feature>
<keyword evidence="3" id="KW-0677">Repeat</keyword>
<dbReference type="PANTHER" id="PTHR40626">
    <property type="entry name" value="MIP31509P"/>
    <property type="match status" value="1"/>
</dbReference>
<feature type="compositionally biased region" description="Low complexity" evidence="8">
    <location>
        <begin position="233"/>
        <end position="273"/>
    </location>
</feature>
<evidence type="ECO:0000256" key="4">
    <source>
        <dbReference type="ARBA" id="ARBA00022771"/>
    </source>
</evidence>
<feature type="domain" description="C2H2-type" evidence="9">
    <location>
        <begin position="70"/>
        <end position="95"/>
    </location>
</feature>
<comment type="subcellular location">
    <subcellularLocation>
        <location evidence="1">Nucleus</location>
    </subcellularLocation>
</comment>
<protein>
    <recommendedName>
        <fullName evidence="9">C2H2-type domain-containing protein</fullName>
    </recommendedName>
</protein>
<dbReference type="GO" id="GO:0008270">
    <property type="term" value="F:zinc ion binding"/>
    <property type="evidence" value="ECO:0007669"/>
    <property type="project" value="UniProtKB-KW"/>
</dbReference>
<accession>A0A0C9Y2E6</accession>
<dbReference type="Pfam" id="PF00096">
    <property type="entry name" value="zf-C2H2"/>
    <property type="match status" value="2"/>
</dbReference>
<evidence type="ECO:0000256" key="1">
    <source>
        <dbReference type="ARBA" id="ARBA00004123"/>
    </source>
</evidence>
<organism evidence="10 11">
    <name type="scientific">Laccaria amethystina LaAM-08-1</name>
    <dbReference type="NCBI Taxonomy" id="1095629"/>
    <lineage>
        <taxon>Eukaryota</taxon>
        <taxon>Fungi</taxon>
        <taxon>Dikarya</taxon>
        <taxon>Basidiomycota</taxon>
        <taxon>Agaricomycotina</taxon>
        <taxon>Agaricomycetes</taxon>
        <taxon>Agaricomycetidae</taxon>
        <taxon>Agaricales</taxon>
        <taxon>Agaricineae</taxon>
        <taxon>Hydnangiaceae</taxon>
        <taxon>Laccaria</taxon>
    </lineage>
</organism>
<dbReference type="PROSITE" id="PS50157">
    <property type="entry name" value="ZINC_FINGER_C2H2_2"/>
    <property type="match status" value="2"/>
</dbReference>
<feature type="region of interest" description="Disordered" evidence="8">
    <location>
        <begin position="1"/>
        <end position="33"/>
    </location>
</feature>
<dbReference type="SMART" id="SM00355">
    <property type="entry name" value="ZnF_C2H2"/>
    <property type="match status" value="2"/>
</dbReference>
<evidence type="ECO:0000256" key="5">
    <source>
        <dbReference type="ARBA" id="ARBA00022833"/>
    </source>
</evidence>
<dbReference type="GO" id="GO:0000785">
    <property type="term" value="C:chromatin"/>
    <property type="evidence" value="ECO:0007669"/>
    <property type="project" value="TreeGrafter"/>
</dbReference>
<dbReference type="GO" id="GO:0005634">
    <property type="term" value="C:nucleus"/>
    <property type="evidence" value="ECO:0007669"/>
    <property type="project" value="UniProtKB-SubCell"/>
</dbReference>
<dbReference type="PANTHER" id="PTHR40626:SF11">
    <property type="entry name" value="ZINC FINGER PROTEIN YPR022C"/>
    <property type="match status" value="1"/>
</dbReference>
<evidence type="ECO:0000259" key="9">
    <source>
        <dbReference type="PROSITE" id="PS50157"/>
    </source>
</evidence>
<dbReference type="Gene3D" id="3.30.160.60">
    <property type="entry name" value="Classic Zinc Finger"/>
    <property type="match status" value="1"/>
</dbReference>
<keyword evidence="11" id="KW-1185">Reference proteome</keyword>
<evidence type="ECO:0000256" key="2">
    <source>
        <dbReference type="ARBA" id="ARBA00022723"/>
    </source>
</evidence>
<evidence type="ECO:0000256" key="7">
    <source>
        <dbReference type="PROSITE-ProRule" id="PRU00042"/>
    </source>
</evidence>
<dbReference type="OrthoDB" id="8922241at2759"/>
<gene>
    <name evidence="10" type="ORF">K443DRAFT_131968</name>
</gene>
<evidence type="ECO:0000313" key="11">
    <source>
        <dbReference type="Proteomes" id="UP000054477"/>
    </source>
</evidence>
<evidence type="ECO:0000256" key="3">
    <source>
        <dbReference type="ARBA" id="ARBA00022737"/>
    </source>
</evidence>
<dbReference type="SUPFAM" id="SSF57667">
    <property type="entry name" value="beta-beta-alpha zinc fingers"/>
    <property type="match status" value="1"/>
</dbReference>
<keyword evidence="2" id="KW-0479">Metal-binding</keyword>
<name>A0A0C9Y2E6_9AGAR</name>
<dbReference type="Proteomes" id="UP000054477">
    <property type="component" value="Unassembled WGS sequence"/>
</dbReference>
<reference evidence="11" key="2">
    <citation type="submission" date="2015-01" db="EMBL/GenBank/DDBJ databases">
        <title>Evolutionary Origins and Diversification of the Mycorrhizal Mutualists.</title>
        <authorList>
            <consortium name="DOE Joint Genome Institute"/>
            <consortium name="Mycorrhizal Genomics Consortium"/>
            <person name="Kohler A."/>
            <person name="Kuo A."/>
            <person name="Nagy L.G."/>
            <person name="Floudas D."/>
            <person name="Copeland A."/>
            <person name="Barry K.W."/>
            <person name="Cichocki N."/>
            <person name="Veneault-Fourrey C."/>
            <person name="LaButti K."/>
            <person name="Lindquist E.A."/>
            <person name="Lipzen A."/>
            <person name="Lundell T."/>
            <person name="Morin E."/>
            <person name="Murat C."/>
            <person name="Riley R."/>
            <person name="Ohm R."/>
            <person name="Sun H."/>
            <person name="Tunlid A."/>
            <person name="Henrissat B."/>
            <person name="Grigoriev I.V."/>
            <person name="Hibbett D.S."/>
            <person name="Martin F."/>
        </authorList>
    </citation>
    <scope>NUCLEOTIDE SEQUENCE [LARGE SCALE GENOMIC DNA]</scope>
    <source>
        <strain evidence="11">LaAM-08-1</strain>
    </source>
</reference>
<dbReference type="InterPro" id="IPR013087">
    <property type="entry name" value="Znf_C2H2_type"/>
</dbReference>
<dbReference type="InterPro" id="IPR051059">
    <property type="entry name" value="VerF-like"/>
</dbReference>
<evidence type="ECO:0000256" key="6">
    <source>
        <dbReference type="ARBA" id="ARBA00023242"/>
    </source>
</evidence>
<dbReference type="AlphaFoldDB" id="A0A0C9Y2E6"/>
<keyword evidence="5" id="KW-0862">Zinc</keyword>